<reference evidence="1 2" key="1">
    <citation type="submission" date="2024-01" db="EMBL/GenBank/DDBJ databases">
        <title>The genomes of 5 underutilized Papilionoideae crops provide insights into root nodulation and disease resistanc.</title>
        <authorList>
            <person name="Jiang F."/>
        </authorList>
    </citation>
    <scope>NUCLEOTIDE SEQUENCE [LARGE SCALE GENOMIC DNA]</scope>
    <source>
        <strain evidence="1">LVBAO_FW01</strain>
        <tissue evidence="1">Leaves</tissue>
    </source>
</reference>
<protein>
    <submittedName>
        <fullName evidence="1">Uncharacterized protein</fullName>
    </submittedName>
</protein>
<gene>
    <name evidence="1" type="ORF">VNO77_05853</name>
</gene>
<accession>A0AAN9N152</accession>
<dbReference type="AlphaFoldDB" id="A0AAN9N152"/>
<organism evidence="1 2">
    <name type="scientific">Canavalia gladiata</name>
    <name type="common">Sword bean</name>
    <name type="synonym">Dolichos gladiatus</name>
    <dbReference type="NCBI Taxonomy" id="3824"/>
    <lineage>
        <taxon>Eukaryota</taxon>
        <taxon>Viridiplantae</taxon>
        <taxon>Streptophyta</taxon>
        <taxon>Embryophyta</taxon>
        <taxon>Tracheophyta</taxon>
        <taxon>Spermatophyta</taxon>
        <taxon>Magnoliopsida</taxon>
        <taxon>eudicotyledons</taxon>
        <taxon>Gunneridae</taxon>
        <taxon>Pentapetalae</taxon>
        <taxon>rosids</taxon>
        <taxon>fabids</taxon>
        <taxon>Fabales</taxon>
        <taxon>Fabaceae</taxon>
        <taxon>Papilionoideae</taxon>
        <taxon>50 kb inversion clade</taxon>
        <taxon>NPAAA clade</taxon>
        <taxon>indigoferoid/millettioid clade</taxon>
        <taxon>Phaseoleae</taxon>
        <taxon>Canavalia</taxon>
    </lineage>
</organism>
<proteinExistence type="predicted"/>
<dbReference type="Proteomes" id="UP001367508">
    <property type="component" value="Unassembled WGS sequence"/>
</dbReference>
<comment type="caution">
    <text evidence="1">The sequence shown here is derived from an EMBL/GenBank/DDBJ whole genome shotgun (WGS) entry which is preliminary data.</text>
</comment>
<evidence type="ECO:0000313" key="2">
    <source>
        <dbReference type="Proteomes" id="UP001367508"/>
    </source>
</evidence>
<name>A0AAN9N152_CANGL</name>
<evidence type="ECO:0000313" key="1">
    <source>
        <dbReference type="EMBL" id="KAK7363701.1"/>
    </source>
</evidence>
<dbReference type="EMBL" id="JAYMYQ010000001">
    <property type="protein sequence ID" value="KAK7363701.1"/>
    <property type="molecule type" value="Genomic_DNA"/>
</dbReference>
<keyword evidence="2" id="KW-1185">Reference proteome</keyword>
<sequence length="71" mass="8184">MVGIRINYGSKTVNNGLMVDEDRKGNEILIINNKMCTFKELKSSANLQVEQSHVYITHFNKKYTCNKECQT</sequence>